<dbReference type="Pfam" id="PF12680">
    <property type="entry name" value="SnoaL_2"/>
    <property type="match status" value="1"/>
</dbReference>
<evidence type="ECO:0000259" key="1">
    <source>
        <dbReference type="Pfam" id="PF12680"/>
    </source>
</evidence>
<evidence type="ECO:0000313" key="2">
    <source>
        <dbReference type="EMBL" id="KIA62543.1"/>
    </source>
</evidence>
<dbReference type="InterPro" id="IPR037401">
    <property type="entry name" value="SnoaL-like"/>
</dbReference>
<feature type="domain" description="SnoaL-like" evidence="1">
    <location>
        <begin position="33"/>
        <end position="128"/>
    </location>
</feature>
<gene>
    <name evidence="2" type="ORF">FG87_25040</name>
</gene>
<protein>
    <submittedName>
        <fullName evidence="2">Ketosteroid isomerase</fullName>
    </submittedName>
</protein>
<dbReference type="SUPFAM" id="SSF54427">
    <property type="entry name" value="NTF2-like"/>
    <property type="match status" value="1"/>
</dbReference>
<evidence type="ECO:0000313" key="3">
    <source>
        <dbReference type="Proteomes" id="UP000031364"/>
    </source>
</evidence>
<keyword evidence="2" id="KW-0413">Isomerase</keyword>
<reference evidence="2 3" key="1">
    <citation type="journal article" date="2014" name="Int. J. Syst. Evol. Microbiol.">
        <title>Nocardia vulneris sp. nov., isolated from wounds of human patients in North America.</title>
        <authorList>
            <person name="Lasker B.A."/>
            <person name="Bell M."/>
            <person name="Klenk H.P."/>
            <person name="Sproer C."/>
            <person name="Schumann C."/>
            <person name="Schumann P."/>
            <person name="Brown J.M."/>
        </authorList>
    </citation>
    <scope>NUCLEOTIDE SEQUENCE [LARGE SCALE GENOMIC DNA]</scope>
    <source>
        <strain evidence="2 3">W9851</strain>
    </source>
</reference>
<dbReference type="PANTHER" id="PTHR41252:SF1">
    <property type="entry name" value="BLR2505 PROTEIN"/>
    <property type="match status" value="1"/>
</dbReference>
<accession>A0ABR4ZBC3</accession>
<dbReference type="Gene3D" id="3.10.450.50">
    <property type="match status" value="1"/>
</dbReference>
<dbReference type="RefSeq" id="WP_043675114.1">
    <property type="nucleotide sequence ID" value="NZ_BDCI01000039.1"/>
</dbReference>
<dbReference type="EMBL" id="JNFP01000031">
    <property type="protein sequence ID" value="KIA62543.1"/>
    <property type="molecule type" value="Genomic_DNA"/>
</dbReference>
<proteinExistence type="predicted"/>
<dbReference type="PANTHER" id="PTHR41252">
    <property type="entry name" value="BLR2505 PROTEIN"/>
    <property type="match status" value="1"/>
</dbReference>
<sequence>MTTTSTSARRLVLERMYAAEAEYFAAGGPGTASFSTLEPFFAADVVLRQADSLPYGGTWRGHAGLDQFFRAMSATWDRFELKSQVFLSESNPLVVLTHVHARSRRTGRELEFPILQTITVDDGRITEVNPFYWDTAAITAACSG</sequence>
<organism evidence="2 3">
    <name type="scientific">Nocardia vulneris</name>
    <dbReference type="NCBI Taxonomy" id="1141657"/>
    <lineage>
        <taxon>Bacteria</taxon>
        <taxon>Bacillati</taxon>
        <taxon>Actinomycetota</taxon>
        <taxon>Actinomycetes</taxon>
        <taxon>Mycobacteriales</taxon>
        <taxon>Nocardiaceae</taxon>
        <taxon>Nocardia</taxon>
    </lineage>
</organism>
<name>A0ABR4ZBC3_9NOCA</name>
<dbReference type="InterPro" id="IPR032710">
    <property type="entry name" value="NTF2-like_dom_sf"/>
</dbReference>
<dbReference type="Proteomes" id="UP000031364">
    <property type="component" value="Unassembled WGS sequence"/>
</dbReference>
<keyword evidence="3" id="KW-1185">Reference proteome</keyword>
<dbReference type="GO" id="GO:0016853">
    <property type="term" value="F:isomerase activity"/>
    <property type="evidence" value="ECO:0007669"/>
    <property type="project" value="UniProtKB-KW"/>
</dbReference>
<comment type="caution">
    <text evidence="2">The sequence shown here is derived from an EMBL/GenBank/DDBJ whole genome shotgun (WGS) entry which is preliminary data.</text>
</comment>